<keyword evidence="1" id="KW-0472">Membrane</keyword>
<dbReference type="PANTHER" id="PTHR28523:SF1">
    <property type="entry name" value="CYTOCHROME C OXIDASE ASSEMBLY FACTOR 1"/>
    <property type="match status" value="1"/>
</dbReference>
<evidence type="ECO:0008006" key="4">
    <source>
        <dbReference type="Google" id="ProtNLM"/>
    </source>
</evidence>
<accession>A0AAN7Z5X7</accession>
<proteinExistence type="predicted"/>
<keyword evidence="3" id="KW-1185">Reference proteome</keyword>
<gene>
    <name evidence="2" type="ORF">RRF57_006961</name>
</gene>
<dbReference type="InterPro" id="IPR014807">
    <property type="entry name" value="Coa1"/>
</dbReference>
<dbReference type="GO" id="GO:0005743">
    <property type="term" value="C:mitochondrial inner membrane"/>
    <property type="evidence" value="ECO:0007669"/>
    <property type="project" value="TreeGrafter"/>
</dbReference>
<dbReference type="InterPro" id="IPR042432">
    <property type="entry name" value="Coa1_fungi"/>
</dbReference>
<evidence type="ECO:0000313" key="3">
    <source>
        <dbReference type="Proteomes" id="UP001305414"/>
    </source>
</evidence>
<dbReference type="EMBL" id="JAWHQM010000019">
    <property type="protein sequence ID" value="KAK5631247.1"/>
    <property type="molecule type" value="Genomic_DNA"/>
</dbReference>
<name>A0AAN7Z5X7_9PEZI</name>
<dbReference type="AlphaFoldDB" id="A0AAN7Z5X7"/>
<keyword evidence="1" id="KW-0812">Transmembrane</keyword>
<sequence length="247" mass="28019">MLSRISRRRALLLLRNQNSMKTRSLVQRRTLVSAPKPGDGPLMERRADRELPGAYTYIIKSMFHAPAMTITISCIILSHFTSLTFCVYSCTDIDGFRWSRSLPIFLALIAVSSFAIFNYQKLSSPVVASTMYALRTNKKAREILGDEIYFKHQIPWISGEMNQLRGRIDISFAVKGTRSTGVMRFASVRPSARAMFETTEWSLETPDGTRIDLLDGDDPFKGIAGYGMDEEEREAALETRGFRQQLK</sequence>
<feature type="transmembrane region" description="Helical" evidence="1">
    <location>
        <begin position="67"/>
        <end position="90"/>
    </location>
</feature>
<organism evidence="2 3">
    <name type="scientific">Xylaria bambusicola</name>
    <dbReference type="NCBI Taxonomy" id="326684"/>
    <lineage>
        <taxon>Eukaryota</taxon>
        <taxon>Fungi</taxon>
        <taxon>Dikarya</taxon>
        <taxon>Ascomycota</taxon>
        <taxon>Pezizomycotina</taxon>
        <taxon>Sordariomycetes</taxon>
        <taxon>Xylariomycetidae</taxon>
        <taxon>Xylariales</taxon>
        <taxon>Xylariaceae</taxon>
        <taxon>Xylaria</taxon>
    </lineage>
</organism>
<dbReference type="GO" id="GO:0033617">
    <property type="term" value="P:mitochondrial respiratory chain complex IV assembly"/>
    <property type="evidence" value="ECO:0007669"/>
    <property type="project" value="InterPro"/>
</dbReference>
<comment type="caution">
    <text evidence="2">The sequence shown here is derived from an EMBL/GenBank/DDBJ whole genome shotgun (WGS) entry which is preliminary data.</text>
</comment>
<protein>
    <recommendedName>
        <fullName evidence="4">Cytochrome oxidase assembly</fullName>
    </recommendedName>
</protein>
<feature type="transmembrane region" description="Helical" evidence="1">
    <location>
        <begin position="102"/>
        <end position="119"/>
    </location>
</feature>
<keyword evidence="1" id="KW-1133">Transmembrane helix</keyword>
<dbReference type="PANTHER" id="PTHR28523">
    <property type="entry name" value="CYTOCHROME C OXIDASE ASSEMBLY FACTOR 1"/>
    <property type="match status" value="1"/>
</dbReference>
<evidence type="ECO:0000256" key="1">
    <source>
        <dbReference type="SAM" id="Phobius"/>
    </source>
</evidence>
<dbReference type="Pfam" id="PF08695">
    <property type="entry name" value="Coa1"/>
    <property type="match status" value="1"/>
</dbReference>
<evidence type="ECO:0000313" key="2">
    <source>
        <dbReference type="EMBL" id="KAK5631247.1"/>
    </source>
</evidence>
<reference evidence="2 3" key="1">
    <citation type="submission" date="2023-10" db="EMBL/GenBank/DDBJ databases">
        <title>Draft genome sequence of Xylaria bambusicola isolate GMP-LS, the root and basal stem rot pathogen of sugarcane in Indonesia.</title>
        <authorList>
            <person name="Selvaraj P."/>
            <person name="Muralishankar V."/>
            <person name="Muruganantham S."/>
            <person name="Sp S."/>
            <person name="Haryani S."/>
            <person name="Lau K.J.X."/>
            <person name="Naqvi N.I."/>
        </authorList>
    </citation>
    <scope>NUCLEOTIDE SEQUENCE [LARGE SCALE GENOMIC DNA]</scope>
    <source>
        <strain evidence="2">GMP-LS</strain>
    </source>
</reference>
<dbReference type="Proteomes" id="UP001305414">
    <property type="component" value="Unassembled WGS sequence"/>
</dbReference>